<gene>
    <name evidence="2" type="ORF">C1752_06384</name>
</gene>
<reference evidence="2 3" key="1">
    <citation type="journal article" date="2018" name="Sci. Rep.">
        <title>A novel species of the marine cyanobacterium Acaryochloris with a unique pigment content and lifestyle.</title>
        <authorList>
            <person name="Partensky F."/>
            <person name="Six C."/>
            <person name="Ratin M."/>
            <person name="Garczarek L."/>
            <person name="Vaulot D."/>
            <person name="Probert I."/>
            <person name="Calteau A."/>
            <person name="Gourvil P."/>
            <person name="Marie D."/>
            <person name="Grebert T."/>
            <person name="Bouchier C."/>
            <person name="Le Panse S."/>
            <person name="Gachenot M."/>
            <person name="Rodriguez F."/>
            <person name="Garrido J.L."/>
        </authorList>
    </citation>
    <scope>NUCLEOTIDE SEQUENCE [LARGE SCALE GENOMIC DNA]</scope>
    <source>
        <strain evidence="2 3">RCC1774</strain>
    </source>
</reference>
<dbReference type="Gene3D" id="3.40.50.1820">
    <property type="entry name" value="alpha/beta hydrolase"/>
    <property type="match status" value="1"/>
</dbReference>
<protein>
    <recommendedName>
        <fullName evidence="1">Serine aminopeptidase S33 domain-containing protein</fullName>
    </recommendedName>
</protein>
<sequence>MTQRSAKTIVYWPDNCAKAVVVLIHGLIRSARSLKQLRKRLLKQGFAVIGLNYPSRSANIVQLAEDGIPKALQAAAEIGEHLPVHFVTHSMGAILLRAYLKEHPEFSFGRAVMLGPPNKGSEVVDKLKGVPGFRLINGPAGFELSTGQDSTPKNLGPVTGCVGVIAGVKPINPLLSRLLPKPNDGKVSLASTKVEGMTDFLVVNASHTLMVDKREVIDQTLTFLQQGQFDHSAQRTS</sequence>
<dbReference type="PANTHER" id="PTHR37946">
    <property type="entry name" value="SLL1969 PROTEIN"/>
    <property type="match status" value="1"/>
</dbReference>
<dbReference type="Pfam" id="PF12146">
    <property type="entry name" value="Hydrolase_4"/>
    <property type="match status" value="1"/>
</dbReference>
<comment type="caution">
    <text evidence="2">The sequence shown here is derived from an EMBL/GenBank/DDBJ whole genome shotgun (WGS) entry which is preliminary data.</text>
</comment>
<dbReference type="InterPro" id="IPR022742">
    <property type="entry name" value="Hydrolase_4"/>
</dbReference>
<dbReference type="InterPro" id="IPR029058">
    <property type="entry name" value="AB_hydrolase_fold"/>
</dbReference>
<accession>A0A2W1JBL8</accession>
<keyword evidence="3" id="KW-1185">Reference proteome</keyword>
<evidence type="ECO:0000259" key="1">
    <source>
        <dbReference type="Pfam" id="PF12146"/>
    </source>
</evidence>
<dbReference type="AlphaFoldDB" id="A0A2W1JBL8"/>
<organism evidence="2 3">
    <name type="scientific">Acaryochloris thomasi RCC1774</name>
    <dbReference type="NCBI Taxonomy" id="1764569"/>
    <lineage>
        <taxon>Bacteria</taxon>
        <taxon>Bacillati</taxon>
        <taxon>Cyanobacteriota</taxon>
        <taxon>Cyanophyceae</taxon>
        <taxon>Acaryochloridales</taxon>
        <taxon>Acaryochloridaceae</taxon>
        <taxon>Acaryochloris</taxon>
        <taxon>Acaryochloris thomasi</taxon>
    </lineage>
</organism>
<evidence type="ECO:0000313" key="2">
    <source>
        <dbReference type="EMBL" id="PZD71453.1"/>
    </source>
</evidence>
<dbReference type="Proteomes" id="UP000248857">
    <property type="component" value="Unassembled WGS sequence"/>
</dbReference>
<name>A0A2W1JBL8_9CYAN</name>
<dbReference type="RefSeq" id="WP_199464473.1">
    <property type="nucleotide sequence ID" value="NZ_CAWNWM010000017.1"/>
</dbReference>
<proteinExistence type="predicted"/>
<evidence type="ECO:0000313" key="3">
    <source>
        <dbReference type="Proteomes" id="UP000248857"/>
    </source>
</evidence>
<dbReference type="SUPFAM" id="SSF53474">
    <property type="entry name" value="alpha/beta-Hydrolases"/>
    <property type="match status" value="1"/>
</dbReference>
<feature type="domain" description="Serine aminopeptidase S33" evidence="1">
    <location>
        <begin position="17"/>
        <end position="120"/>
    </location>
</feature>
<dbReference type="PANTHER" id="PTHR37946:SF1">
    <property type="entry name" value="SLL1969 PROTEIN"/>
    <property type="match status" value="1"/>
</dbReference>
<dbReference type="EMBL" id="PQWO01000017">
    <property type="protein sequence ID" value="PZD71453.1"/>
    <property type="molecule type" value="Genomic_DNA"/>
</dbReference>